<sequence>MNIQQLDQKIVSITQVRRDIDVLNRILEKEQEAVVMKNQKILFIAVKPDKYNQMKSTTRKERIESALKFMDASRKKYKFSGNYVSDYIVKMRDERVKKWKK</sequence>
<dbReference type="AlphaFoldDB" id="A0A1F7H3K2"/>
<gene>
    <name evidence="1" type="ORF">A3C25_00150</name>
</gene>
<name>A0A1F7H3K2_9BACT</name>
<evidence type="ECO:0000313" key="1">
    <source>
        <dbReference type="EMBL" id="OGK25504.1"/>
    </source>
</evidence>
<comment type="caution">
    <text evidence="1">The sequence shown here is derived from an EMBL/GenBank/DDBJ whole genome shotgun (WGS) entry which is preliminary data.</text>
</comment>
<accession>A0A1F7H3K2</accession>
<organism evidence="1 2">
    <name type="scientific">Candidatus Roizmanbacteria bacterium RIFCSPHIGHO2_02_FULL_38_11</name>
    <dbReference type="NCBI Taxonomy" id="1802039"/>
    <lineage>
        <taxon>Bacteria</taxon>
        <taxon>Candidatus Roizmaniibacteriota</taxon>
    </lineage>
</organism>
<evidence type="ECO:0000313" key="2">
    <source>
        <dbReference type="Proteomes" id="UP000177913"/>
    </source>
</evidence>
<evidence type="ECO:0008006" key="3">
    <source>
        <dbReference type="Google" id="ProtNLM"/>
    </source>
</evidence>
<reference evidence="1 2" key="1">
    <citation type="journal article" date="2016" name="Nat. Commun.">
        <title>Thousands of microbial genomes shed light on interconnected biogeochemical processes in an aquifer system.</title>
        <authorList>
            <person name="Anantharaman K."/>
            <person name="Brown C.T."/>
            <person name="Hug L.A."/>
            <person name="Sharon I."/>
            <person name="Castelle C.J."/>
            <person name="Probst A.J."/>
            <person name="Thomas B.C."/>
            <person name="Singh A."/>
            <person name="Wilkins M.J."/>
            <person name="Karaoz U."/>
            <person name="Brodie E.L."/>
            <person name="Williams K.H."/>
            <person name="Hubbard S.S."/>
            <person name="Banfield J.F."/>
        </authorList>
    </citation>
    <scope>NUCLEOTIDE SEQUENCE [LARGE SCALE GENOMIC DNA]</scope>
</reference>
<proteinExistence type="predicted"/>
<dbReference type="EMBL" id="MFZO01000007">
    <property type="protein sequence ID" value="OGK25504.1"/>
    <property type="molecule type" value="Genomic_DNA"/>
</dbReference>
<protein>
    <recommendedName>
        <fullName evidence="3">Antitoxin</fullName>
    </recommendedName>
</protein>
<dbReference type="Proteomes" id="UP000177913">
    <property type="component" value="Unassembled WGS sequence"/>
</dbReference>